<dbReference type="InParanoid" id="E2B6W9"/>
<keyword evidence="2" id="KW-1185">Reference proteome</keyword>
<dbReference type="AlphaFoldDB" id="E2B6W9"/>
<dbReference type="InterPro" id="IPR021109">
    <property type="entry name" value="Peptidase_aspartic_dom_sf"/>
</dbReference>
<proteinExistence type="predicted"/>
<dbReference type="Proteomes" id="UP000008237">
    <property type="component" value="Unassembled WGS sequence"/>
</dbReference>
<dbReference type="SUPFAM" id="SSF50630">
    <property type="entry name" value="Acid proteases"/>
    <property type="match status" value="1"/>
</dbReference>
<reference evidence="1 2" key="1">
    <citation type="journal article" date="2010" name="Science">
        <title>Genomic comparison of the ants Camponotus floridanus and Harpegnathos saltator.</title>
        <authorList>
            <person name="Bonasio R."/>
            <person name="Zhang G."/>
            <person name="Ye C."/>
            <person name="Mutti N.S."/>
            <person name="Fang X."/>
            <person name="Qin N."/>
            <person name="Donahue G."/>
            <person name="Yang P."/>
            <person name="Li Q."/>
            <person name="Li C."/>
            <person name="Zhang P."/>
            <person name="Huang Z."/>
            <person name="Berger S.L."/>
            <person name="Reinberg D."/>
            <person name="Wang J."/>
            <person name="Liebig J."/>
        </authorList>
    </citation>
    <scope>NUCLEOTIDE SEQUENCE [LARGE SCALE GENOMIC DNA]</scope>
    <source>
        <strain evidence="1 2">R22 G/1</strain>
    </source>
</reference>
<gene>
    <name evidence="1" type="ORF">EAI_12014</name>
</gene>
<organism evidence="2">
    <name type="scientific">Harpegnathos saltator</name>
    <name type="common">Jerdon's jumping ant</name>
    <dbReference type="NCBI Taxonomy" id="610380"/>
    <lineage>
        <taxon>Eukaryota</taxon>
        <taxon>Metazoa</taxon>
        <taxon>Ecdysozoa</taxon>
        <taxon>Arthropoda</taxon>
        <taxon>Hexapoda</taxon>
        <taxon>Insecta</taxon>
        <taxon>Pterygota</taxon>
        <taxon>Neoptera</taxon>
        <taxon>Endopterygota</taxon>
        <taxon>Hymenoptera</taxon>
        <taxon>Apocrita</taxon>
        <taxon>Aculeata</taxon>
        <taxon>Formicoidea</taxon>
        <taxon>Formicidae</taxon>
        <taxon>Ponerinae</taxon>
        <taxon>Ponerini</taxon>
        <taxon>Harpegnathos</taxon>
    </lineage>
</organism>
<evidence type="ECO:0008006" key="3">
    <source>
        <dbReference type="Google" id="ProtNLM"/>
    </source>
</evidence>
<feature type="non-terminal residue" evidence="1">
    <location>
        <position position="87"/>
    </location>
</feature>
<evidence type="ECO:0000313" key="2">
    <source>
        <dbReference type="Proteomes" id="UP000008237"/>
    </source>
</evidence>
<protein>
    <recommendedName>
        <fullName evidence="3">Peptidase A2 domain-containing protein</fullName>
    </recommendedName>
</protein>
<name>E2B6W9_HARSA</name>
<feature type="non-terminal residue" evidence="1">
    <location>
        <position position="1"/>
    </location>
</feature>
<dbReference type="OMA" id="LIDILGC"/>
<dbReference type="EMBL" id="GL446041">
    <property type="protein sequence ID" value="EFN88563.1"/>
    <property type="molecule type" value="Genomic_DNA"/>
</dbReference>
<evidence type="ECO:0000313" key="1">
    <source>
        <dbReference type="EMBL" id="EFN88563.1"/>
    </source>
</evidence>
<sequence length="87" mass="9745">LKFLVDSGSGPNIIKQSCLESDIWVNKNEILKLSGITTHHVTTLGLALIDILGCPVSFHLMEDNFPIPQDRILGSDFFKQFQVNVNY</sequence>
<dbReference type="Gene3D" id="2.40.70.10">
    <property type="entry name" value="Acid Proteases"/>
    <property type="match status" value="1"/>
</dbReference>
<accession>E2B6W9</accession>